<gene>
    <name evidence="2" type="ORF">BJ508DRAFT_336008</name>
</gene>
<keyword evidence="3" id="KW-1185">Reference proteome</keyword>
<dbReference type="AlphaFoldDB" id="A0A3N4HA57"/>
<sequence length="154" mass="18493">MYVHIFLSPTIPCTKRYDRYSSTEAACEFWGRLLKRQHWLGPEVTERERLFREVCKAEVEVWERRVLTFMESSKWYRERLEKSEKESELRRKLEVELRALKSENEELKKKVAKENSKRKQDDRDEPGLRTVLVVRGPGRSKGMKQEVVGDEMEE</sequence>
<organism evidence="2 3">
    <name type="scientific">Ascobolus immersus RN42</name>
    <dbReference type="NCBI Taxonomy" id="1160509"/>
    <lineage>
        <taxon>Eukaryota</taxon>
        <taxon>Fungi</taxon>
        <taxon>Dikarya</taxon>
        <taxon>Ascomycota</taxon>
        <taxon>Pezizomycotina</taxon>
        <taxon>Pezizomycetes</taxon>
        <taxon>Pezizales</taxon>
        <taxon>Ascobolaceae</taxon>
        <taxon>Ascobolus</taxon>
    </lineage>
</organism>
<proteinExistence type="predicted"/>
<dbReference type="EMBL" id="ML119927">
    <property type="protein sequence ID" value="RPA71452.1"/>
    <property type="molecule type" value="Genomic_DNA"/>
</dbReference>
<name>A0A3N4HA57_ASCIM</name>
<evidence type="ECO:0000313" key="3">
    <source>
        <dbReference type="Proteomes" id="UP000275078"/>
    </source>
</evidence>
<protein>
    <submittedName>
        <fullName evidence="2">Uncharacterized protein</fullName>
    </submittedName>
</protein>
<feature type="compositionally biased region" description="Basic and acidic residues" evidence="1">
    <location>
        <begin position="108"/>
        <end position="127"/>
    </location>
</feature>
<accession>A0A3N4HA57</accession>
<reference evidence="2 3" key="1">
    <citation type="journal article" date="2018" name="Nat. Ecol. Evol.">
        <title>Pezizomycetes genomes reveal the molecular basis of ectomycorrhizal truffle lifestyle.</title>
        <authorList>
            <person name="Murat C."/>
            <person name="Payen T."/>
            <person name="Noel B."/>
            <person name="Kuo A."/>
            <person name="Morin E."/>
            <person name="Chen J."/>
            <person name="Kohler A."/>
            <person name="Krizsan K."/>
            <person name="Balestrini R."/>
            <person name="Da Silva C."/>
            <person name="Montanini B."/>
            <person name="Hainaut M."/>
            <person name="Levati E."/>
            <person name="Barry K.W."/>
            <person name="Belfiori B."/>
            <person name="Cichocki N."/>
            <person name="Clum A."/>
            <person name="Dockter R.B."/>
            <person name="Fauchery L."/>
            <person name="Guy J."/>
            <person name="Iotti M."/>
            <person name="Le Tacon F."/>
            <person name="Lindquist E.A."/>
            <person name="Lipzen A."/>
            <person name="Malagnac F."/>
            <person name="Mello A."/>
            <person name="Molinier V."/>
            <person name="Miyauchi S."/>
            <person name="Poulain J."/>
            <person name="Riccioni C."/>
            <person name="Rubini A."/>
            <person name="Sitrit Y."/>
            <person name="Splivallo R."/>
            <person name="Traeger S."/>
            <person name="Wang M."/>
            <person name="Zifcakova L."/>
            <person name="Wipf D."/>
            <person name="Zambonelli A."/>
            <person name="Paolocci F."/>
            <person name="Nowrousian M."/>
            <person name="Ottonello S."/>
            <person name="Baldrian P."/>
            <person name="Spatafora J.W."/>
            <person name="Henrissat B."/>
            <person name="Nagy L.G."/>
            <person name="Aury J.M."/>
            <person name="Wincker P."/>
            <person name="Grigoriev I.V."/>
            <person name="Bonfante P."/>
            <person name="Martin F.M."/>
        </authorList>
    </citation>
    <scope>NUCLEOTIDE SEQUENCE [LARGE SCALE GENOMIC DNA]</scope>
    <source>
        <strain evidence="2 3">RN42</strain>
    </source>
</reference>
<evidence type="ECO:0000313" key="2">
    <source>
        <dbReference type="EMBL" id="RPA71452.1"/>
    </source>
</evidence>
<evidence type="ECO:0000256" key="1">
    <source>
        <dbReference type="SAM" id="MobiDB-lite"/>
    </source>
</evidence>
<dbReference type="Proteomes" id="UP000275078">
    <property type="component" value="Unassembled WGS sequence"/>
</dbReference>
<feature type="region of interest" description="Disordered" evidence="1">
    <location>
        <begin position="108"/>
        <end position="154"/>
    </location>
</feature>